<dbReference type="InterPro" id="IPR052566">
    <property type="entry name" value="Non-lysos_glucosylceramidase"/>
</dbReference>
<dbReference type="Pfam" id="PF04685">
    <property type="entry name" value="DUF608"/>
    <property type="match status" value="1"/>
</dbReference>
<reference evidence="4 5" key="1">
    <citation type="submission" date="2019-02" db="EMBL/GenBank/DDBJ databases">
        <title>Deep-cultivation of Planctomycetes and their phenomic and genomic characterization uncovers novel biology.</title>
        <authorList>
            <person name="Wiegand S."/>
            <person name="Jogler M."/>
            <person name="Boedeker C."/>
            <person name="Pinto D."/>
            <person name="Vollmers J."/>
            <person name="Rivas-Marin E."/>
            <person name="Kohn T."/>
            <person name="Peeters S.H."/>
            <person name="Heuer A."/>
            <person name="Rast P."/>
            <person name="Oberbeckmann S."/>
            <person name="Bunk B."/>
            <person name="Jeske O."/>
            <person name="Meyerdierks A."/>
            <person name="Storesund J.E."/>
            <person name="Kallscheuer N."/>
            <person name="Luecker S."/>
            <person name="Lage O.M."/>
            <person name="Pohl T."/>
            <person name="Merkel B.J."/>
            <person name="Hornburger P."/>
            <person name="Mueller R.-W."/>
            <person name="Bruemmer F."/>
            <person name="Labrenz M."/>
            <person name="Spormann A.M."/>
            <person name="Op Den Camp H."/>
            <person name="Overmann J."/>
            <person name="Amann R."/>
            <person name="Jetten M.S.M."/>
            <person name="Mascher T."/>
            <person name="Medema M.H."/>
            <person name="Devos D.P."/>
            <person name="Kaster A.-K."/>
            <person name="Ovreas L."/>
            <person name="Rohde M."/>
            <person name="Galperin M.Y."/>
            <person name="Jogler C."/>
        </authorList>
    </citation>
    <scope>NUCLEOTIDE SEQUENCE [LARGE SCALE GENOMIC DNA]</scope>
    <source>
        <strain evidence="4 5">CA13</strain>
    </source>
</reference>
<dbReference type="RefSeq" id="WP_146397362.1">
    <property type="nucleotide sequence ID" value="NZ_SJPJ01000001.1"/>
</dbReference>
<keyword evidence="1" id="KW-0732">Signal</keyword>
<dbReference type="Gene3D" id="1.50.10.10">
    <property type="match status" value="1"/>
</dbReference>
<keyword evidence="5" id="KW-1185">Reference proteome</keyword>
<dbReference type="GO" id="GO:0008422">
    <property type="term" value="F:beta-glucosidase activity"/>
    <property type="evidence" value="ECO:0007669"/>
    <property type="project" value="TreeGrafter"/>
</dbReference>
<feature type="domain" description="Glycosyl-hydrolase family 116 N-terminal" evidence="3">
    <location>
        <begin position="68"/>
        <end position="253"/>
    </location>
</feature>
<dbReference type="AlphaFoldDB" id="A0A5C5Z4F8"/>
<organism evidence="4 5">
    <name type="scientific">Novipirellula herctigrandis</name>
    <dbReference type="NCBI Taxonomy" id="2527986"/>
    <lineage>
        <taxon>Bacteria</taxon>
        <taxon>Pseudomonadati</taxon>
        <taxon>Planctomycetota</taxon>
        <taxon>Planctomycetia</taxon>
        <taxon>Pirellulales</taxon>
        <taxon>Pirellulaceae</taxon>
        <taxon>Novipirellula</taxon>
    </lineage>
</organism>
<dbReference type="Proteomes" id="UP000315010">
    <property type="component" value="Unassembled WGS sequence"/>
</dbReference>
<feature type="chain" id="PRO_5022814682" description="Glycosyl-hydrolase family 116 catalytic region domain-containing protein" evidence="1">
    <location>
        <begin position="22"/>
        <end position="906"/>
    </location>
</feature>
<feature type="signal peptide" evidence="1">
    <location>
        <begin position="1"/>
        <end position="21"/>
    </location>
</feature>
<dbReference type="PANTHER" id="PTHR12654">
    <property type="entry name" value="BILE ACID BETA-GLUCOSIDASE-RELATED"/>
    <property type="match status" value="1"/>
</dbReference>
<dbReference type="InterPro" id="IPR012341">
    <property type="entry name" value="6hp_glycosidase-like_sf"/>
</dbReference>
<sequence length="906" mass="101381" precursor="true">MKLAYVLTTMMLALTAVEAVAQEVSQKSPGKLEPHIPQEKNLDPNWVESLFEKGQRKVYAGDELEHIGMPCGGIGAGQVEVTGEGTLRFYCSTFNKFQAPNAGHGLSTGYQYLNPQKPPSEIKNSFSITVRQQGQADRQYSLSGKDFDDIRFIGEYPVAQIEYGQKDKNLPVSIRSEVFSPFVPLDVRSSANPLTVVRFSVTNSDSKMVELSLTGALENIPFPEKEKVRQRQVEKRGKGVVGLLLDMQSVEESDAVVKHPQFGGVALSVLDERALVNMGASNPAAPAVGKLRSTFALQPGETKTCTFLVSWFFPNHHENGNRYTDAVKEAPGWVGRIYNNWYGDAFDVAEYVAENYEHLYSSTTLFRDTYHDTTLPYWLANRITMPVSTLACANVAIWENGRMYCYEGVGFCMGTCGHVYNFATAVSKLFPSLERSVRLMQDFKGEGKFCGYSKSGRINFRGYGVDKPEVPHSYASDAQSGYVLKAYREHLMSPDNAFLESIWDKLKGTIGYHIYKDSGEVGLEPNGVLEGEQTFWDPMWYGPNPYNNTLYLAALRAAEEMAKVMGEPELATRYRGIFDKGRAYMVEKMWNGEFYVHLYPAGFQGKVGIKNGFKLAMETEQNAIGFIEAFNRLKPNYLEGGACDAQQLFGQNWAHQLGLGYILPPDQCRTAAKSTFAYCWTPNIGTIYNVYRPHARQLAAPGEAAMVNAGWPHKTRQKFENTHDKWNVWTGLEYEAACDMITEGLIKEGLISIRSIHNRYNGAKRNPWSEVEGSDHYSRAMHSWNVLLALSGQTYDGPAGKIGFAPRITPEAFKCFFSSAEGWGSFEQKRQGNTQSNRLTIMWGRLESQTLSLQLASAKQVRWVEVEVAGKTPIRSRFSQEGGRLLISFDKPISLNAPQTLDIKLD</sequence>
<dbReference type="SUPFAM" id="SSF48208">
    <property type="entry name" value="Six-hairpin glycosidases"/>
    <property type="match status" value="1"/>
</dbReference>
<dbReference type="OrthoDB" id="1007311at2"/>
<evidence type="ECO:0008006" key="6">
    <source>
        <dbReference type="Google" id="ProtNLM"/>
    </source>
</evidence>
<evidence type="ECO:0000259" key="3">
    <source>
        <dbReference type="Pfam" id="PF12215"/>
    </source>
</evidence>
<dbReference type="PANTHER" id="PTHR12654:SF0">
    <property type="entry name" value="NON-LYSOSOMAL GLUCOSYLCERAMIDASE"/>
    <property type="match status" value="1"/>
</dbReference>
<dbReference type="GO" id="GO:0005975">
    <property type="term" value="P:carbohydrate metabolic process"/>
    <property type="evidence" value="ECO:0007669"/>
    <property type="project" value="InterPro"/>
</dbReference>
<proteinExistence type="predicted"/>
<evidence type="ECO:0000313" key="4">
    <source>
        <dbReference type="EMBL" id="TWT81433.1"/>
    </source>
</evidence>
<dbReference type="InterPro" id="IPR024462">
    <property type="entry name" value="GH116_N"/>
</dbReference>
<feature type="domain" description="Glycosyl-hydrolase family 116 catalytic region" evidence="2">
    <location>
        <begin position="477"/>
        <end position="767"/>
    </location>
</feature>
<dbReference type="Pfam" id="PF12215">
    <property type="entry name" value="Glyco_hydr_116N"/>
    <property type="match status" value="1"/>
</dbReference>
<dbReference type="InterPro" id="IPR008928">
    <property type="entry name" value="6-hairpin_glycosidase_sf"/>
</dbReference>
<name>A0A5C5Z4F8_9BACT</name>
<comment type="caution">
    <text evidence="4">The sequence shown here is derived from an EMBL/GenBank/DDBJ whole genome shotgun (WGS) entry which is preliminary data.</text>
</comment>
<accession>A0A5C5Z4F8</accession>
<evidence type="ECO:0000256" key="1">
    <source>
        <dbReference type="SAM" id="SignalP"/>
    </source>
</evidence>
<evidence type="ECO:0000313" key="5">
    <source>
        <dbReference type="Proteomes" id="UP000315010"/>
    </source>
</evidence>
<protein>
    <recommendedName>
        <fullName evidence="6">Glycosyl-hydrolase family 116 catalytic region domain-containing protein</fullName>
    </recommendedName>
</protein>
<gene>
    <name evidence="4" type="ORF">CA13_28860</name>
</gene>
<dbReference type="InterPro" id="IPR006775">
    <property type="entry name" value="GH116_catalytic"/>
</dbReference>
<evidence type="ECO:0000259" key="2">
    <source>
        <dbReference type="Pfam" id="PF04685"/>
    </source>
</evidence>
<dbReference type="EMBL" id="SJPJ01000001">
    <property type="protein sequence ID" value="TWT81433.1"/>
    <property type="molecule type" value="Genomic_DNA"/>
</dbReference>